<dbReference type="Gene3D" id="1.10.10.250">
    <property type="entry name" value="Ribosomal protein L11, C-terminal domain"/>
    <property type="match status" value="1"/>
</dbReference>
<feature type="domain" description="Large ribosomal subunit protein uL11 C-terminal" evidence="9">
    <location>
        <begin position="95"/>
        <end position="163"/>
    </location>
</feature>
<dbReference type="CDD" id="cd00349">
    <property type="entry name" value="Ribosomal_L11"/>
    <property type="match status" value="1"/>
</dbReference>
<dbReference type="PROSITE" id="PS00359">
    <property type="entry name" value="RIBOSOMAL_L11"/>
    <property type="match status" value="1"/>
</dbReference>
<dbReference type="GO" id="GO:0003735">
    <property type="term" value="F:structural constituent of ribosome"/>
    <property type="evidence" value="ECO:0007669"/>
    <property type="project" value="InterPro"/>
</dbReference>
<comment type="PTM">
    <text evidence="7">One or more lysine residues are methylated.</text>
</comment>
<keyword evidence="6 7" id="KW-0687">Ribonucleoprotein</keyword>
<dbReference type="InterPro" id="IPR036769">
    <property type="entry name" value="Ribosomal_uL11_C_sf"/>
</dbReference>
<evidence type="ECO:0000256" key="4">
    <source>
        <dbReference type="ARBA" id="ARBA00022884"/>
    </source>
</evidence>
<evidence type="ECO:0000259" key="10">
    <source>
        <dbReference type="Pfam" id="PF03946"/>
    </source>
</evidence>
<dbReference type="PANTHER" id="PTHR11661:SF1">
    <property type="entry name" value="LARGE RIBOSOMAL SUBUNIT PROTEIN UL11M"/>
    <property type="match status" value="1"/>
</dbReference>
<protein>
    <recommendedName>
        <fullName evidence="7">Large ribosomal subunit protein uL11</fullName>
    </recommendedName>
</protein>
<dbReference type="GO" id="GO:0022625">
    <property type="term" value="C:cytosolic large ribosomal subunit"/>
    <property type="evidence" value="ECO:0007669"/>
    <property type="project" value="TreeGrafter"/>
</dbReference>
<dbReference type="KEGG" id="fra:Francci3_4116"/>
<dbReference type="STRING" id="106370.Francci3_4116"/>
<organism evidence="11 12">
    <name type="scientific">Frankia casuarinae (strain DSM 45818 / CECT 9043 / HFP020203 / CcI3)</name>
    <dbReference type="NCBI Taxonomy" id="106370"/>
    <lineage>
        <taxon>Bacteria</taxon>
        <taxon>Bacillati</taxon>
        <taxon>Actinomycetota</taxon>
        <taxon>Actinomycetes</taxon>
        <taxon>Frankiales</taxon>
        <taxon>Frankiaceae</taxon>
        <taxon>Frankia</taxon>
    </lineage>
</organism>
<evidence type="ECO:0000256" key="3">
    <source>
        <dbReference type="ARBA" id="ARBA00022730"/>
    </source>
</evidence>
<dbReference type="AlphaFoldDB" id="Q2J5H8"/>
<evidence type="ECO:0000256" key="6">
    <source>
        <dbReference type="ARBA" id="ARBA00023274"/>
    </source>
</evidence>
<evidence type="ECO:0000259" key="9">
    <source>
        <dbReference type="Pfam" id="PF00298"/>
    </source>
</evidence>
<dbReference type="GO" id="GO:0070180">
    <property type="term" value="F:large ribosomal subunit rRNA binding"/>
    <property type="evidence" value="ECO:0007669"/>
    <property type="project" value="UniProtKB-UniRule"/>
</dbReference>
<proteinExistence type="inferred from homology"/>
<name>Q2J5H8_FRACC</name>
<dbReference type="SUPFAM" id="SSF54747">
    <property type="entry name" value="Ribosomal L11/L12e N-terminal domain"/>
    <property type="match status" value="1"/>
</dbReference>
<comment type="similarity">
    <text evidence="1 7 8">Belongs to the universal ribosomal protein uL11 family.</text>
</comment>
<dbReference type="PANTHER" id="PTHR11661">
    <property type="entry name" value="60S RIBOSOMAL PROTEIN L12"/>
    <property type="match status" value="1"/>
</dbReference>
<evidence type="ECO:0000313" key="12">
    <source>
        <dbReference type="Proteomes" id="UP000001937"/>
    </source>
</evidence>
<evidence type="ECO:0000256" key="2">
    <source>
        <dbReference type="ARBA" id="ARBA00022481"/>
    </source>
</evidence>
<dbReference type="GO" id="GO:0006412">
    <property type="term" value="P:translation"/>
    <property type="evidence" value="ECO:0007669"/>
    <property type="project" value="UniProtKB-UniRule"/>
</dbReference>
<comment type="function">
    <text evidence="7">Forms part of the ribosomal stalk which helps the ribosome interact with GTP-bound translation factors.</text>
</comment>
<dbReference type="Pfam" id="PF03946">
    <property type="entry name" value="Ribosomal_L11_N"/>
    <property type="match status" value="1"/>
</dbReference>
<dbReference type="SUPFAM" id="SSF46906">
    <property type="entry name" value="Ribosomal protein L11, C-terminal domain"/>
    <property type="match status" value="1"/>
</dbReference>
<keyword evidence="5 7" id="KW-0689">Ribosomal protein</keyword>
<sequence>MSHIVPDGSPLVYDKRLAEKELGMPAKKKLSAVVRIQQEGGNANVAKIGQALGTYGVNIVGVMKEFNEASAIHHGLQVSADVSIFEDRSFELSVKSPATTSLLLQAAGVRKGSPRPHAEHAGAVTVSQLREIAKVKLPDLNVDSMEAAEKIVAGTARSMGIKVTG</sequence>
<dbReference type="HOGENOM" id="CLU_074237_2_2_11"/>
<keyword evidence="12" id="KW-1185">Reference proteome</keyword>
<comment type="subunit">
    <text evidence="7">Part of the ribosomal stalk of the 50S ribosomal subunit. Interacts with L10 and the large rRNA to form the base of the stalk. L10 forms an elongated spine to which L12 dimers bind in a sequential fashion forming a multimeric L10(L12)X complex.</text>
</comment>
<evidence type="ECO:0000256" key="7">
    <source>
        <dbReference type="HAMAP-Rule" id="MF_00736"/>
    </source>
</evidence>
<evidence type="ECO:0000313" key="11">
    <source>
        <dbReference type="EMBL" id="ABD13464.1"/>
    </source>
</evidence>
<evidence type="ECO:0000256" key="1">
    <source>
        <dbReference type="ARBA" id="ARBA00010537"/>
    </source>
</evidence>
<evidence type="ECO:0000256" key="8">
    <source>
        <dbReference type="RuleBase" id="RU003978"/>
    </source>
</evidence>
<dbReference type="InterPro" id="IPR020784">
    <property type="entry name" value="Ribosomal_uL11_N"/>
</dbReference>
<dbReference type="HAMAP" id="MF_00736">
    <property type="entry name" value="Ribosomal_uL11"/>
    <property type="match status" value="1"/>
</dbReference>
<dbReference type="Pfam" id="PF00298">
    <property type="entry name" value="Ribosomal_L11"/>
    <property type="match status" value="1"/>
</dbReference>
<feature type="domain" description="Large ribosomal subunit protein uL11 N-terminal" evidence="10">
    <location>
        <begin position="34"/>
        <end position="90"/>
    </location>
</feature>
<dbReference type="InterPro" id="IPR020783">
    <property type="entry name" value="Ribosomal_uL11_C"/>
</dbReference>
<dbReference type="Gene3D" id="3.30.1550.10">
    <property type="entry name" value="Ribosomal protein L11/L12, N-terminal domain"/>
    <property type="match status" value="1"/>
</dbReference>
<evidence type="ECO:0000256" key="5">
    <source>
        <dbReference type="ARBA" id="ARBA00022980"/>
    </source>
</evidence>
<keyword evidence="3 7" id="KW-0699">rRNA-binding</keyword>
<dbReference type="eggNOG" id="COG0080">
    <property type="taxonomic scope" value="Bacteria"/>
</dbReference>
<dbReference type="PhylomeDB" id="Q2J5H8"/>
<dbReference type="SMART" id="SM00649">
    <property type="entry name" value="RL11"/>
    <property type="match status" value="1"/>
</dbReference>
<accession>Q2J5H8</accession>
<keyword evidence="2 7" id="KW-0488">Methylation</keyword>
<dbReference type="InterPro" id="IPR020785">
    <property type="entry name" value="Ribosomal_uL11_CS"/>
</dbReference>
<dbReference type="InterPro" id="IPR036796">
    <property type="entry name" value="Ribosomal_uL11_N_sf"/>
</dbReference>
<keyword evidence="4 7" id="KW-0694">RNA-binding</keyword>
<gene>
    <name evidence="7" type="primary">rplK</name>
    <name evidence="11" type="ordered locus">Francci3_4116</name>
</gene>
<dbReference type="Proteomes" id="UP000001937">
    <property type="component" value="Chromosome"/>
</dbReference>
<dbReference type="InterPro" id="IPR000911">
    <property type="entry name" value="Ribosomal_uL11"/>
</dbReference>
<dbReference type="EMBL" id="CP000249">
    <property type="protein sequence ID" value="ABD13464.1"/>
    <property type="molecule type" value="Genomic_DNA"/>
</dbReference>
<reference evidence="11 12" key="1">
    <citation type="journal article" date="2007" name="Genome Res.">
        <title>Genome characteristics of facultatively symbiotic Frankia sp. strains reflect host range and host plant biogeography.</title>
        <authorList>
            <person name="Normand P."/>
            <person name="Lapierre P."/>
            <person name="Tisa L.S."/>
            <person name="Gogarten J.P."/>
            <person name="Alloisio N."/>
            <person name="Bagnarol E."/>
            <person name="Bassi C.A."/>
            <person name="Berry A.M."/>
            <person name="Bickhart D.M."/>
            <person name="Choisne N."/>
            <person name="Couloux A."/>
            <person name="Cournoyer B."/>
            <person name="Cruveiller S."/>
            <person name="Daubin V."/>
            <person name="Demange N."/>
            <person name="Francino M.P."/>
            <person name="Goltsman E."/>
            <person name="Huang Y."/>
            <person name="Kopp O.R."/>
            <person name="Labarre L."/>
            <person name="Lapidus A."/>
            <person name="Lavire C."/>
            <person name="Marechal J."/>
            <person name="Martinez M."/>
            <person name="Mastronunzio J.E."/>
            <person name="Mullin B.C."/>
            <person name="Niemann J."/>
            <person name="Pujic P."/>
            <person name="Rawnsley T."/>
            <person name="Rouy Z."/>
            <person name="Schenowitz C."/>
            <person name="Sellstedt A."/>
            <person name="Tavares F."/>
            <person name="Tomkins J.P."/>
            <person name="Vallenet D."/>
            <person name="Valverde C."/>
            <person name="Wall L.G."/>
            <person name="Wang Y."/>
            <person name="Medigue C."/>
            <person name="Benson D.R."/>
        </authorList>
    </citation>
    <scope>NUCLEOTIDE SEQUENCE [LARGE SCALE GENOMIC DNA]</scope>
    <source>
        <strain evidence="12">DSM 45818 / CECT 9043 / CcI3</strain>
    </source>
</reference>